<feature type="domain" description="CPAF-like PDZ" evidence="4">
    <location>
        <begin position="152"/>
        <end position="270"/>
    </location>
</feature>
<evidence type="ECO:0000259" key="4">
    <source>
        <dbReference type="Pfam" id="PF23658"/>
    </source>
</evidence>
<dbReference type="PANTHER" id="PTHR37049">
    <property type="entry name" value="PEPTIDASE S41 FAMILY PROTEIN"/>
    <property type="match status" value="1"/>
</dbReference>
<feature type="compositionally biased region" description="Polar residues" evidence="1">
    <location>
        <begin position="691"/>
        <end position="701"/>
    </location>
</feature>
<feature type="domain" description="Tail specific protease" evidence="3">
    <location>
        <begin position="361"/>
        <end position="573"/>
    </location>
</feature>
<dbReference type="Gene3D" id="3.90.226.10">
    <property type="entry name" value="2-enoyl-CoA Hydratase, Chain A, domain 1"/>
    <property type="match status" value="1"/>
</dbReference>
<evidence type="ECO:0000259" key="3">
    <source>
        <dbReference type="Pfam" id="PF03572"/>
    </source>
</evidence>
<feature type="region of interest" description="Disordered" evidence="1">
    <location>
        <begin position="689"/>
        <end position="709"/>
    </location>
</feature>
<dbReference type="Pfam" id="PF23658">
    <property type="entry name" value="PDZ_CPAF_rel"/>
    <property type="match status" value="1"/>
</dbReference>
<dbReference type="GO" id="GO:0006508">
    <property type="term" value="P:proteolysis"/>
    <property type="evidence" value="ECO:0007669"/>
    <property type="project" value="InterPro"/>
</dbReference>
<accession>A0A4V6DUP3</accession>
<sequence>MRCFLSLAIAALAAIVSGAPQSSTPTSPAGPASTACGDLIRQADGQSYWFYASEVFACLQTVPFNAAVGSRYIKYINTTLQFQSTLSLLKTPPDEYQQPGIDIEAGLDRIQSLISSGYYQNQYAFESDVQQLLYGANDGHLALFGGLFNVFQFGNERSLISVSPDGVQPPRVYLATDLYTYKDQGWQPSPVKTINGQDVIAYLTEFTDKQSVGMVERHADWNQAMVSPARDIQRQTSIFGGTAGFYPGDNITFGFDNQTSREFAWLAQYFSPGPTGPLETGGDMYNFFVLGYYPASFTFPTDDQTDSSDDSSDEPSASPTIRSWSDTDLSDAFPTSSVWQAGLGGDDGGVVTGYVLPQISTAVLSIPSFAQSVFAADSFRLAVDEFIALSRRTGMTRCIIDLQQNTGGDVSLAIDTFKKFFPDEDPYTGSRRRKHPYGDLLGNTYTDYWNGDRIWEDDDTGYLFQLFAGSEWVITTKDNPATGQNYTSWPEYSPPTAQESTLVETYNLSNLLFINGAFQGFQPFGYLDNSVPEGYSTPFRPENIVLLTDGQCSSACALFAEFMISDGGVRTIVAGGRPEAGPMQAVSGTRSAASYSAANLENDFYFARAVNDIVDSQGPQDYDTEVLVSYAGISLREQVRANDTKPLQFQYLAADCRIYYTLQNWNNYTQLWLDAAEATWDDPSRCVADSTGYSKRGQSQPDKLPPRRSSRLASYITQGLALANDDINTSPLGSKAIHNPPIEAQTGIRQSNAITLCSGTNGACSCPGNLYDRNRRFAGTVNKDSFLCLPKCTRTAQSDSCEEGAKCQSVGATGPTTANAAYAYGSQGQGAGTTASELRCVPSKVRANDLVCNPQTQFTSSYGSIGKRGLDWLEREREGA</sequence>
<evidence type="ECO:0000313" key="6">
    <source>
        <dbReference type="Proteomes" id="UP000308133"/>
    </source>
</evidence>
<dbReference type="SUPFAM" id="SSF52096">
    <property type="entry name" value="ClpP/crotonase"/>
    <property type="match status" value="1"/>
</dbReference>
<organism evidence="5 6">
    <name type="scientific">Elsinoe australis</name>
    <dbReference type="NCBI Taxonomy" id="40998"/>
    <lineage>
        <taxon>Eukaryota</taxon>
        <taxon>Fungi</taxon>
        <taxon>Dikarya</taxon>
        <taxon>Ascomycota</taxon>
        <taxon>Pezizomycotina</taxon>
        <taxon>Dothideomycetes</taxon>
        <taxon>Dothideomycetidae</taxon>
        <taxon>Myriangiales</taxon>
        <taxon>Elsinoaceae</taxon>
        <taxon>Elsinoe</taxon>
    </lineage>
</organism>
<dbReference type="PANTHER" id="PTHR37049:SF5">
    <property type="entry name" value="TAIL SPECIFIC PROTEASE DOMAIN-CONTAINING PROTEIN"/>
    <property type="match status" value="1"/>
</dbReference>
<feature type="compositionally biased region" description="Acidic residues" evidence="1">
    <location>
        <begin position="303"/>
        <end position="313"/>
    </location>
</feature>
<reference evidence="5 6" key="1">
    <citation type="submission" date="2018-02" db="EMBL/GenBank/DDBJ databases">
        <title>Draft genome sequences of Elsinoe sp., causing black scab on jojoba.</title>
        <authorList>
            <person name="Stodart B."/>
            <person name="Jeffress S."/>
            <person name="Ash G."/>
            <person name="Arun Chinnappa K."/>
        </authorList>
    </citation>
    <scope>NUCLEOTIDE SEQUENCE [LARGE SCALE GENOMIC DNA]</scope>
    <source>
        <strain evidence="5 6">Hillstone_2</strain>
    </source>
</reference>
<protein>
    <submittedName>
        <fullName evidence="5">Peptidase-like protein 7</fullName>
    </submittedName>
</protein>
<comment type="caution">
    <text evidence="5">The sequence shown here is derived from an EMBL/GenBank/DDBJ whole genome shotgun (WGS) entry which is preliminary data.</text>
</comment>
<dbReference type="EMBL" id="PTQR01000030">
    <property type="protein sequence ID" value="TKX25252.1"/>
    <property type="molecule type" value="Genomic_DNA"/>
</dbReference>
<dbReference type="InterPro" id="IPR029045">
    <property type="entry name" value="ClpP/crotonase-like_dom_sf"/>
</dbReference>
<dbReference type="InterPro" id="IPR056186">
    <property type="entry name" value="PDZ_CPAF-rel"/>
</dbReference>
<evidence type="ECO:0000313" key="5">
    <source>
        <dbReference type="EMBL" id="TKX25252.1"/>
    </source>
</evidence>
<gene>
    <name evidence="5" type="ORF">C1H76_2485</name>
</gene>
<keyword evidence="2" id="KW-0732">Signal</keyword>
<dbReference type="InterPro" id="IPR052766">
    <property type="entry name" value="S41A_metabolite_peptidase"/>
</dbReference>
<dbReference type="Proteomes" id="UP000308133">
    <property type="component" value="Unassembled WGS sequence"/>
</dbReference>
<dbReference type="GO" id="GO:0008236">
    <property type="term" value="F:serine-type peptidase activity"/>
    <property type="evidence" value="ECO:0007669"/>
    <property type="project" value="InterPro"/>
</dbReference>
<evidence type="ECO:0000256" key="2">
    <source>
        <dbReference type="SAM" id="SignalP"/>
    </source>
</evidence>
<name>A0A4V6DUP3_9PEZI</name>
<dbReference type="Pfam" id="PF03572">
    <property type="entry name" value="Peptidase_S41"/>
    <property type="match status" value="1"/>
</dbReference>
<evidence type="ECO:0000256" key="1">
    <source>
        <dbReference type="SAM" id="MobiDB-lite"/>
    </source>
</evidence>
<proteinExistence type="predicted"/>
<feature type="signal peptide" evidence="2">
    <location>
        <begin position="1"/>
        <end position="18"/>
    </location>
</feature>
<dbReference type="InterPro" id="IPR005151">
    <property type="entry name" value="Tail-specific_protease"/>
</dbReference>
<feature type="chain" id="PRO_5020889360" evidence="2">
    <location>
        <begin position="19"/>
        <end position="880"/>
    </location>
</feature>
<feature type="region of interest" description="Disordered" evidence="1">
    <location>
        <begin position="301"/>
        <end position="328"/>
    </location>
</feature>
<dbReference type="AlphaFoldDB" id="A0A4V6DUP3"/>